<feature type="compositionally biased region" description="Basic residues" evidence="1">
    <location>
        <begin position="1"/>
        <end position="10"/>
    </location>
</feature>
<feature type="region of interest" description="Disordered" evidence="1">
    <location>
        <begin position="1"/>
        <end position="51"/>
    </location>
</feature>
<evidence type="ECO:0000313" key="3">
    <source>
        <dbReference type="Proteomes" id="UP000765509"/>
    </source>
</evidence>
<accession>A0A9Q3JQ40</accession>
<reference evidence="2" key="1">
    <citation type="submission" date="2021-03" db="EMBL/GenBank/DDBJ databases">
        <title>Draft genome sequence of rust myrtle Austropuccinia psidii MF-1, a brazilian biotype.</title>
        <authorList>
            <person name="Quecine M.C."/>
            <person name="Pachon D.M.R."/>
            <person name="Bonatelli M.L."/>
            <person name="Correr F.H."/>
            <person name="Franceschini L.M."/>
            <person name="Leite T.F."/>
            <person name="Margarido G.R.A."/>
            <person name="Almeida C.A."/>
            <person name="Ferrarezi J.A."/>
            <person name="Labate C.A."/>
        </authorList>
    </citation>
    <scope>NUCLEOTIDE SEQUENCE</scope>
    <source>
        <strain evidence="2">MF-1</strain>
    </source>
</reference>
<gene>
    <name evidence="2" type="ORF">O181_107053</name>
</gene>
<comment type="caution">
    <text evidence="2">The sequence shown here is derived from an EMBL/GenBank/DDBJ whole genome shotgun (WGS) entry which is preliminary data.</text>
</comment>
<dbReference type="EMBL" id="AVOT02080662">
    <property type="protein sequence ID" value="MBW0567338.1"/>
    <property type="molecule type" value="Genomic_DNA"/>
</dbReference>
<feature type="compositionally biased region" description="Pro residues" evidence="1">
    <location>
        <begin position="42"/>
        <end position="51"/>
    </location>
</feature>
<proteinExistence type="predicted"/>
<name>A0A9Q3JQ40_9BASI</name>
<sequence length="86" mass="9807">MTTPSQKRKSNALQNHQSKPIPPIMAQSGPANHLNFQLDPQPGHPHLPLPLPVDNPLWPELPETEFLQNLNQSLKPFPLECNWKLY</sequence>
<organism evidence="2 3">
    <name type="scientific">Austropuccinia psidii MF-1</name>
    <dbReference type="NCBI Taxonomy" id="1389203"/>
    <lineage>
        <taxon>Eukaryota</taxon>
        <taxon>Fungi</taxon>
        <taxon>Dikarya</taxon>
        <taxon>Basidiomycota</taxon>
        <taxon>Pucciniomycotina</taxon>
        <taxon>Pucciniomycetes</taxon>
        <taxon>Pucciniales</taxon>
        <taxon>Sphaerophragmiaceae</taxon>
        <taxon>Austropuccinia</taxon>
    </lineage>
</organism>
<dbReference type="AlphaFoldDB" id="A0A9Q3JQ40"/>
<evidence type="ECO:0000313" key="2">
    <source>
        <dbReference type="EMBL" id="MBW0567338.1"/>
    </source>
</evidence>
<dbReference type="Proteomes" id="UP000765509">
    <property type="component" value="Unassembled WGS sequence"/>
</dbReference>
<evidence type="ECO:0000256" key="1">
    <source>
        <dbReference type="SAM" id="MobiDB-lite"/>
    </source>
</evidence>
<protein>
    <submittedName>
        <fullName evidence="2">Uncharacterized protein</fullName>
    </submittedName>
</protein>
<keyword evidence="3" id="KW-1185">Reference proteome</keyword>